<sequence>MYSQIIKEFFQGLVVCFRELFDESDPEIRIFTKLEHDYYSQTPIWWYTYPCFIYSLLNQALRTHETHVIIKKGVFIRDLHRQIEQLHSDQANNKQMQSFIAYRGQGLSKVDFDKIMKNKGGLISFNSFLSTMKLTLTDNTYELLNCFTEYIRYETRESTDWDRLGQLLLKIDEKDKAEERTHRRRLCQKIRSPDHLDIGACYENIGIYYKRIHDYEKALEIGKSNLPPNHPVFAAIYDAMAKVYSDTEEHSKAILFTEKALEIKRKCLLENHSSFTTLYDRLGTIYQSTKQYLKALSANQMVRIG</sequence>
<dbReference type="InterPro" id="IPR019734">
    <property type="entry name" value="TPR_rpt"/>
</dbReference>
<dbReference type="Gene3D" id="1.25.40.10">
    <property type="entry name" value="Tetratricopeptide repeat domain"/>
    <property type="match status" value="1"/>
</dbReference>
<dbReference type="PANTHER" id="PTHR45641:SF19">
    <property type="entry name" value="NEPHROCYSTIN-3"/>
    <property type="match status" value="1"/>
</dbReference>
<dbReference type="SUPFAM" id="SSF56399">
    <property type="entry name" value="ADP-ribosylation"/>
    <property type="match status" value="1"/>
</dbReference>
<dbReference type="Proteomes" id="UP000663828">
    <property type="component" value="Unassembled WGS sequence"/>
</dbReference>
<keyword evidence="2" id="KW-0802">TPR repeat</keyword>
<keyword evidence="4" id="KW-1185">Reference proteome</keyword>
<reference evidence="3" key="1">
    <citation type="submission" date="2021-02" db="EMBL/GenBank/DDBJ databases">
        <authorList>
            <person name="Nowell W R."/>
        </authorList>
    </citation>
    <scope>NUCLEOTIDE SEQUENCE</scope>
</reference>
<dbReference type="InterPro" id="IPR011990">
    <property type="entry name" value="TPR-like_helical_dom_sf"/>
</dbReference>
<dbReference type="SMART" id="SM00028">
    <property type="entry name" value="TPR"/>
    <property type="match status" value="2"/>
</dbReference>
<organism evidence="3 4">
    <name type="scientific">Adineta ricciae</name>
    <name type="common">Rotifer</name>
    <dbReference type="NCBI Taxonomy" id="249248"/>
    <lineage>
        <taxon>Eukaryota</taxon>
        <taxon>Metazoa</taxon>
        <taxon>Spiralia</taxon>
        <taxon>Gnathifera</taxon>
        <taxon>Rotifera</taxon>
        <taxon>Eurotatoria</taxon>
        <taxon>Bdelloidea</taxon>
        <taxon>Adinetida</taxon>
        <taxon>Adinetidae</taxon>
        <taxon>Adineta</taxon>
    </lineage>
</organism>
<gene>
    <name evidence="3" type="ORF">XAT740_LOCUS46936</name>
</gene>
<dbReference type="Pfam" id="PF13181">
    <property type="entry name" value="TPR_8"/>
    <property type="match status" value="1"/>
</dbReference>
<dbReference type="PANTHER" id="PTHR45641">
    <property type="entry name" value="TETRATRICOPEPTIDE REPEAT PROTEIN (AFU_ORTHOLOGUE AFUA_6G03870)"/>
    <property type="match status" value="1"/>
</dbReference>
<dbReference type="SUPFAM" id="SSF48452">
    <property type="entry name" value="TPR-like"/>
    <property type="match status" value="2"/>
</dbReference>
<evidence type="ECO:0000313" key="3">
    <source>
        <dbReference type="EMBL" id="CAF1594538.1"/>
    </source>
</evidence>
<dbReference type="EMBL" id="CAJNOR010006407">
    <property type="protein sequence ID" value="CAF1594538.1"/>
    <property type="molecule type" value="Genomic_DNA"/>
</dbReference>
<comment type="caution">
    <text evidence="3">The sequence shown here is derived from an EMBL/GenBank/DDBJ whole genome shotgun (WGS) entry which is preliminary data.</text>
</comment>
<accession>A0A816A8E1</accession>
<keyword evidence="1" id="KW-0677">Repeat</keyword>
<evidence type="ECO:0000256" key="2">
    <source>
        <dbReference type="ARBA" id="ARBA00022803"/>
    </source>
</evidence>
<protein>
    <submittedName>
        <fullName evidence="3">Uncharacterized protein</fullName>
    </submittedName>
</protein>
<evidence type="ECO:0000313" key="4">
    <source>
        <dbReference type="Proteomes" id="UP000663828"/>
    </source>
</evidence>
<proteinExistence type="predicted"/>
<dbReference type="AlphaFoldDB" id="A0A816A8E1"/>
<name>A0A816A8E1_ADIRI</name>
<evidence type="ECO:0000256" key="1">
    <source>
        <dbReference type="ARBA" id="ARBA00022737"/>
    </source>
</evidence>